<dbReference type="EMBL" id="LS398552">
    <property type="protein sequence ID" value="SPR02603.1"/>
    <property type="molecule type" value="Genomic_DNA"/>
</dbReference>
<sequence length="106" mass="12183">MISDKIRREAFGYVQAGNKAALLELTALHSELVDTRSQANNDTLLIRVFKYLREDIVEDLLILGADISAKDKHGMPATMWIYATERTDLLRSTIILHYIYQKNIFL</sequence>
<accession>A0A2U3QNP1</accession>
<dbReference type="AlphaFoldDB" id="A0A2U3QNP1"/>
<evidence type="ECO:0000313" key="2">
    <source>
        <dbReference type="Proteomes" id="UP000244943"/>
    </source>
</evidence>
<proteinExistence type="predicted"/>
<reference evidence="2" key="1">
    <citation type="submission" date="2018-03" db="EMBL/GenBank/DDBJ databases">
        <authorList>
            <person name="Batty M. E."/>
            <person name="Batty M E."/>
        </authorList>
    </citation>
    <scope>NUCLEOTIDE SEQUENCE [LARGE SCALE GENOMIC DNA]</scope>
</reference>
<dbReference type="Proteomes" id="UP000244943">
    <property type="component" value="Chromosome I"/>
</dbReference>
<dbReference type="InterPro" id="IPR036770">
    <property type="entry name" value="Ankyrin_rpt-contain_sf"/>
</dbReference>
<dbReference type="GeneID" id="89460245"/>
<evidence type="ECO:0000313" key="1">
    <source>
        <dbReference type="EMBL" id="SPR02603.1"/>
    </source>
</evidence>
<dbReference type="Gene3D" id="1.25.40.20">
    <property type="entry name" value="Ankyrin repeat-containing domain"/>
    <property type="match status" value="1"/>
</dbReference>
<protein>
    <submittedName>
        <fullName evidence="1">Ankyrin repeat-containing protein</fullName>
    </submittedName>
</protein>
<organism evidence="1 2">
    <name type="scientific">Orientia tsutsugamushi</name>
    <name type="common">Rickettsia tsutsugamushi</name>
    <dbReference type="NCBI Taxonomy" id="784"/>
    <lineage>
        <taxon>Bacteria</taxon>
        <taxon>Pseudomonadati</taxon>
        <taxon>Pseudomonadota</taxon>
        <taxon>Alphaproteobacteria</taxon>
        <taxon>Rickettsiales</taxon>
        <taxon>Rickettsiaceae</taxon>
        <taxon>Rickettsieae</taxon>
        <taxon>Orientia</taxon>
    </lineage>
</organism>
<dbReference type="RefSeq" id="WP_231966912.1">
    <property type="nucleotide sequence ID" value="NZ_LS398552.1"/>
</dbReference>
<gene>
    <name evidence="1" type="ORF">UT76HP_00066</name>
</gene>
<name>A0A2U3QNP1_ORITS</name>